<gene>
    <name evidence="7" type="ORF">ZHD862_LOCUS1173</name>
</gene>
<dbReference type="SMART" id="SM00184">
    <property type="entry name" value="RING"/>
    <property type="match status" value="1"/>
</dbReference>
<feature type="coiled-coil region" evidence="5">
    <location>
        <begin position="196"/>
        <end position="253"/>
    </location>
</feature>
<sequence length="736" mass="84459">MAAAIPRHLLETLVNCPSCLQRYTEPRVLPTCGHTICSMCLENEWNEKYKRFCPVKTCRKEISSTINSLNDLPLNQTVIDLIKSCNFNVEANGKCQVCNQSPSFVKCSHCCLFVCFECANQHRRETLTSLTNNINTLEQDYLNMNDYINHAREKLIETRKQSLDNIQNHYTRLIDELRHVQITNEEIVERQSITWNNELELIIDEYKQRCEQISKTIQELRTTITDWSTIEQFKQLQMKLNHLQEDIREANEIFHEHLPDMKVFEIEHDDIQKKTKKINHIDSPCQTDELILGNGKNHLSILSGSIRIQHLDEGWRAFMKAHINMDQLQLNMQRIPTHVKVALRVLAEVKSPEKLQIQISKTLNSIRRIGSDCISLANDTHMAFSKVMNHLGEVIILTEVSKSLRENRLRQTEIELNVSQTWQTQLKELNNILKEHYESTIEDLRFAHVEYSRAVARRPSKFEKGLMRITGAVVKLINNAAKAFKRLTSGSRQSSSISTTLGDLTSGKVTLTTQNGKILLMAESFSDSIRNLIKIFNDVFYSTNNQTTGNSLQEMENILHEIETYTKLIGNSDIATNIIQPMIKRARNLSTIAIQLVKNNNIEQTVNRNETDRVLSELNTLIRDTKRIDAAAGLISDSSRVTSNSGDSFSSDNAEMAIQITERKLQDTQKRSEASRIELQKSIDEMSELVGKIAALDLTKMNYAELIDYMRQALSLLVSLLKCSFSIDTLKYFHIL</sequence>
<keyword evidence="2 4" id="KW-0863">Zinc-finger</keyword>
<dbReference type="PANTHER" id="PTHR33488">
    <property type="entry name" value="ZGC:162509"/>
    <property type="match status" value="1"/>
</dbReference>
<organism evidence="7 8">
    <name type="scientific">Rotaria sordida</name>
    <dbReference type="NCBI Taxonomy" id="392033"/>
    <lineage>
        <taxon>Eukaryota</taxon>
        <taxon>Metazoa</taxon>
        <taxon>Spiralia</taxon>
        <taxon>Gnathifera</taxon>
        <taxon>Rotifera</taxon>
        <taxon>Eurotatoria</taxon>
        <taxon>Bdelloidea</taxon>
        <taxon>Philodinida</taxon>
        <taxon>Philodinidae</taxon>
        <taxon>Rotaria</taxon>
    </lineage>
</organism>
<keyword evidence="3" id="KW-0862">Zinc</keyword>
<dbReference type="InterPro" id="IPR017907">
    <property type="entry name" value="Znf_RING_CS"/>
</dbReference>
<dbReference type="Gene3D" id="3.30.40.10">
    <property type="entry name" value="Zinc/RING finger domain, C3HC4 (zinc finger)"/>
    <property type="match status" value="1"/>
</dbReference>
<evidence type="ECO:0000313" key="8">
    <source>
        <dbReference type="Proteomes" id="UP000663864"/>
    </source>
</evidence>
<dbReference type="PROSITE" id="PS00518">
    <property type="entry name" value="ZF_RING_1"/>
    <property type="match status" value="1"/>
</dbReference>
<keyword evidence="1" id="KW-0479">Metal-binding</keyword>
<dbReference type="InterPro" id="IPR001841">
    <property type="entry name" value="Znf_RING"/>
</dbReference>
<dbReference type="GO" id="GO:0008270">
    <property type="term" value="F:zinc ion binding"/>
    <property type="evidence" value="ECO:0007669"/>
    <property type="project" value="UniProtKB-KW"/>
</dbReference>
<proteinExistence type="predicted"/>
<dbReference type="EMBL" id="CAJNOT010000020">
    <property type="protein sequence ID" value="CAF0777086.1"/>
    <property type="molecule type" value="Genomic_DNA"/>
</dbReference>
<evidence type="ECO:0000256" key="3">
    <source>
        <dbReference type="ARBA" id="ARBA00022833"/>
    </source>
</evidence>
<dbReference type="Proteomes" id="UP000663864">
    <property type="component" value="Unassembled WGS sequence"/>
</dbReference>
<protein>
    <recommendedName>
        <fullName evidence="6">RING-type domain-containing protein</fullName>
    </recommendedName>
</protein>
<accession>A0A813R5T7</accession>
<evidence type="ECO:0000259" key="6">
    <source>
        <dbReference type="PROSITE" id="PS50089"/>
    </source>
</evidence>
<dbReference type="PROSITE" id="PS50089">
    <property type="entry name" value="ZF_RING_2"/>
    <property type="match status" value="1"/>
</dbReference>
<reference evidence="7" key="1">
    <citation type="submission" date="2021-02" db="EMBL/GenBank/DDBJ databases">
        <authorList>
            <person name="Nowell W R."/>
        </authorList>
    </citation>
    <scope>NUCLEOTIDE SEQUENCE</scope>
</reference>
<dbReference type="InterPro" id="IPR027370">
    <property type="entry name" value="Znf-RING_euk"/>
</dbReference>
<evidence type="ECO:0000313" key="7">
    <source>
        <dbReference type="EMBL" id="CAF0777086.1"/>
    </source>
</evidence>
<keyword evidence="5" id="KW-0175">Coiled coil</keyword>
<dbReference type="AlphaFoldDB" id="A0A813R5T7"/>
<dbReference type="SUPFAM" id="SSF57850">
    <property type="entry name" value="RING/U-box"/>
    <property type="match status" value="1"/>
</dbReference>
<name>A0A813R5T7_9BILA</name>
<dbReference type="PANTHER" id="PTHR33488:SF2">
    <property type="entry name" value="EARLY ENDOSOME ANTIGEN 1-LIKE"/>
    <property type="match status" value="1"/>
</dbReference>
<feature type="domain" description="RING-type" evidence="6">
    <location>
        <begin position="16"/>
        <end position="55"/>
    </location>
</feature>
<evidence type="ECO:0000256" key="5">
    <source>
        <dbReference type="SAM" id="Coils"/>
    </source>
</evidence>
<dbReference type="Pfam" id="PF13445">
    <property type="entry name" value="zf-RING_UBOX"/>
    <property type="match status" value="1"/>
</dbReference>
<evidence type="ECO:0000256" key="4">
    <source>
        <dbReference type="PROSITE-ProRule" id="PRU00175"/>
    </source>
</evidence>
<dbReference type="InterPro" id="IPR013083">
    <property type="entry name" value="Znf_RING/FYVE/PHD"/>
</dbReference>
<evidence type="ECO:0000256" key="1">
    <source>
        <dbReference type="ARBA" id="ARBA00022723"/>
    </source>
</evidence>
<comment type="caution">
    <text evidence="7">The sequence shown here is derived from an EMBL/GenBank/DDBJ whole genome shotgun (WGS) entry which is preliminary data.</text>
</comment>
<evidence type="ECO:0000256" key="2">
    <source>
        <dbReference type="ARBA" id="ARBA00022771"/>
    </source>
</evidence>